<evidence type="ECO:0000256" key="1">
    <source>
        <dbReference type="SAM" id="Phobius"/>
    </source>
</evidence>
<protein>
    <submittedName>
        <fullName evidence="2">Uncharacterized protein</fullName>
    </submittedName>
</protein>
<reference evidence="2" key="1">
    <citation type="submission" date="2020-02" db="EMBL/GenBank/DDBJ databases">
        <authorList>
            <person name="Meier V. D."/>
        </authorList>
    </citation>
    <scope>NUCLEOTIDE SEQUENCE</scope>
    <source>
        <strain evidence="2">AVDCRST_MAG76</strain>
    </source>
</reference>
<gene>
    <name evidence="2" type="ORF">AVDCRST_MAG76-269</name>
</gene>
<proteinExistence type="predicted"/>
<dbReference type="EMBL" id="CADCSZ010000018">
    <property type="protein sequence ID" value="CAA9213828.1"/>
    <property type="molecule type" value="Genomic_DNA"/>
</dbReference>
<keyword evidence="1" id="KW-1133">Transmembrane helix</keyword>
<dbReference type="AlphaFoldDB" id="A0A6J4H4N0"/>
<keyword evidence="1" id="KW-0812">Transmembrane</keyword>
<accession>A0A6J4H4N0</accession>
<organism evidence="2">
    <name type="scientific">uncultured Acidimicrobiales bacterium</name>
    <dbReference type="NCBI Taxonomy" id="310071"/>
    <lineage>
        <taxon>Bacteria</taxon>
        <taxon>Bacillati</taxon>
        <taxon>Actinomycetota</taxon>
        <taxon>Acidimicrobiia</taxon>
        <taxon>Acidimicrobiales</taxon>
        <taxon>environmental samples</taxon>
    </lineage>
</organism>
<name>A0A6J4H4N0_9ACTN</name>
<sequence>MLRFMWKQLIRRVAPRHLDALAGRRGRPDWPVMLRRGLTHGFLGGSNVWLVLGAIAALVRFSQRIGEGRGDVVLVEQLGRGEGLSIVDTAIERKRDGR</sequence>
<keyword evidence="1" id="KW-0472">Membrane</keyword>
<feature type="transmembrane region" description="Helical" evidence="1">
    <location>
        <begin position="38"/>
        <end position="59"/>
    </location>
</feature>
<evidence type="ECO:0000313" key="2">
    <source>
        <dbReference type="EMBL" id="CAA9213828.1"/>
    </source>
</evidence>